<dbReference type="Proteomes" id="UP001159364">
    <property type="component" value="Linkage Group LG08"/>
</dbReference>
<evidence type="ECO:0000256" key="3">
    <source>
        <dbReference type="ARBA" id="ARBA00023015"/>
    </source>
</evidence>
<dbReference type="PROSITE" id="PS51294">
    <property type="entry name" value="HTH_MYB"/>
    <property type="match status" value="1"/>
</dbReference>
<keyword evidence="5" id="KW-0804">Transcription</keyword>
<gene>
    <name evidence="8" type="ORF">K2173_024150</name>
</gene>
<dbReference type="Gene3D" id="1.10.10.60">
    <property type="entry name" value="Homeodomain-like"/>
    <property type="match status" value="1"/>
</dbReference>
<dbReference type="NCBIfam" id="TIGR01557">
    <property type="entry name" value="myb_SHAQKYF"/>
    <property type="match status" value="1"/>
</dbReference>
<organism evidence="8 9">
    <name type="scientific">Erythroxylum novogranatense</name>
    <dbReference type="NCBI Taxonomy" id="1862640"/>
    <lineage>
        <taxon>Eukaryota</taxon>
        <taxon>Viridiplantae</taxon>
        <taxon>Streptophyta</taxon>
        <taxon>Embryophyta</taxon>
        <taxon>Tracheophyta</taxon>
        <taxon>Spermatophyta</taxon>
        <taxon>Magnoliopsida</taxon>
        <taxon>eudicotyledons</taxon>
        <taxon>Gunneridae</taxon>
        <taxon>Pentapetalae</taxon>
        <taxon>rosids</taxon>
        <taxon>fabids</taxon>
        <taxon>Malpighiales</taxon>
        <taxon>Erythroxylaceae</taxon>
        <taxon>Erythroxylum</taxon>
    </lineage>
</organism>
<dbReference type="InterPro" id="IPR009057">
    <property type="entry name" value="Homeodomain-like_sf"/>
</dbReference>
<dbReference type="EMBL" id="JAIWQS010000008">
    <property type="protein sequence ID" value="KAJ8900035.1"/>
    <property type="molecule type" value="Genomic_DNA"/>
</dbReference>
<evidence type="ECO:0000259" key="7">
    <source>
        <dbReference type="PROSITE" id="PS51294"/>
    </source>
</evidence>
<keyword evidence="6" id="KW-0539">Nucleus</keyword>
<dbReference type="InterPro" id="IPR001005">
    <property type="entry name" value="SANT/Myb"/>
</dbReference>
<comment type="caution">
    <text evidence="8">The sequence shown here is derived from an EMBL/GenBank/DDBJ whole genome shotgun (WGS) entry which is preliminary data.</text>
</comment>
<evidence type="ECO:0000256" key="4">
    <source>
        <dbReference type="ARBA" id="ARBA00023054"/>
    </source>
</evidence>
<evidence type="ECO:0000313" key="9">
    <source>
        <dbReference type="Proteomes" id="UP001159364"/>
    </source>
</evidence>
<evidence type="ECO:0000256" key="6">
    <source>
        <dbReference type="ARBA" id="ARBA00023242"/>
    </source>
</evidence>
<dbReference type="PANTHER" id="PTHR31499">
    <property type="entry name" value="MYB FAMILY TRANSCRIPTION FACTOR PHL11"/>
    <property type="match status" value="1"/>
</dbReference>
<dbReference type="Pfam" id="PF14379">
    <property type="entry name" value="Myb_CC_LHEQLE"/>
    <property type="match status" value="1"/>
</dbReference>
<reference evidence="8 9" key="1">
    <citation type="submission" date="2021-09" db="EMBL/GenBank/DDBJ databases">
        <title>Genomic insights and catalytic innovation underlie evolution of tropane alkaloids biosynthesis.</title>
        <authorList>
            <person name="Wang Y.-J."/>
            <person name="Tian T."/>
            <person name="Huang J.-P."/>
            <person name="Huang S.-X."/>
        </authorList>
    </citation>
    <scope>NUCLEOTIDE SEQUENCE [LARGE SCALE GENOMIC DNA]</scope>
    <source>
        <strain evidence="8">KIB-2018</strain>
        <tissue evidence="8">Leaf</tissue>
    </source>
</reference>
<dbReference type="InterPro" id="IPR025756">
    <property type="entry name" value="Myb_CC_LHEQLE"/>
</dbReference>
<proteinExistence type="inferred from homology"/>
<evidence type="ECO:0000256" key="5">
    <source>
        <dbReference type="ARBA" id="ARBA00023163"/>
    </source>
</evidence>
<dbReference type="FunFam" id="1.10.10.60:FF:000002">
    <property type="entry name" value="Myb family transcription factor"/>
    <property type="match status" value="1"/>
</dbReference>
<keyword evidence="4" id="KW-0175">Coiled coil</keyword>
<dbReference type="SUPFAM" id="SSF46689">
    <property type="entry name" value="Homeodomain-like"/>
    <property type="match status" value="1"/>
</dbReference>
<dbReference type="AlphaFoldDB" id="A0AAV8UC84"/>
<dbReference type="GO" id="GO:0003677">
    <property type="term" value="F:DNA binding"/>
    <property type="evidence" value="ECO:0007669"/>
    <property type="project" value="InterPro"/>
</dbReference>
<dbReference type="PANTHER" id="PTHR31499:SF85">
    <property type="entry name" value="TRANSCRIPTION FACTOR MYB-RELATED FAMILY"/>
    <property type="match status" value="1"/>
</dbReference>
<dbReference type="GO" id="GO:0005634">
    <property type="term" value="C:nucleus"/>
    <property type="evidence" value="ECO:0007669"/>
    <property type="project" value="UniProtKB-SubCell"/>
</dbReference>
<dbReference type="InterPro" id="IPR046955">
    <property type="entry name" value="PHR1-like"/>
</dbReference>
<comment type="subcellular location">
    <subcellularLocation>
        <location evidence="1">Nucleus</location>
    </subcellularLocation>
</comment>
<feature type="domain" description="HTH myb-type" evidence="7">
    <location>
        <begin position="244"/>
        <end position="304"/>
    </location>
</feature>
<dbReference type="Pfam" id="PF00249">
    <property type="entry name" value="Myb_DNA-binding"/>
    <property type="match status" value="1"/>
</dbReference>
<sequence>MNTSRIDFQERVQPNHGLIGEFSNLSSQYYDHHLGMNMVNWDQSHDLEAGTEQKNLRPHKPSTSIMSRFDSPASAFYATERYMGFLDYDDHVDSPLSSQYSTSYVPSIPAHNSVKENYSIETEETTNNNLEPRNTLQSVVKVQFPGYDHRHKFYGKSFKSQSGSALSNKHELDKSITLDPASSGSHFSVPSQGIQEHRVRHVLPCDSSFAQLNFSSIQEKLPSRVSSEGVSVCSGNRVPTGVALPNKTRIRWTQDLHEKFVECVNRLGGADKATPKAILKLMDSGGLTIFHVKSHLQKYRTAKYMPYSADGRAEKRNSTCEMQHLDVRRGTHIREALQLQLDVQRRLHEQLEIQRNLQLRIEEQGRQLKMMFDEQQKTKTSLLSN</sequence>
<dbReference type="InterPro" id="IPR006447">
    <property type="entry name" value="Myb_dom_plants"/>
</dbReference>
<dbReference type="InterPro" id="IPR017930">
    <property type="entry name" value="Myb_dom"/>
</dbReference>
<comment type="similarity">
    <text evidence="2">Belongs to the MYB-CC family.</text>
</comment>
<evidence type="ECO:0000256" key="1">
    <source>
        <dbReference type="ARBA" id="ARBA00004123"/>
    </source>
</evidence>
<evidence type="ECO:0000256" key="2">
    <source>
        <dbReference type="ARBA" id="ARBA00006783"/>
    </source>
</evidence>
<keyword evidence="9" id="KW-1185">Reference proteome</keyword>
<keyword evidence="3" id="KW-0805">Transcription regulation</keyword>
<name>A0AAV8UC84_9ROSI</name>
<dbReference type="GO" id="GO:0003700">
    <property type="term" value="F:DNA-binding transcription factor activity"/>
    <property type="evidence" value="ECO:0007669"/>
    <property type="project" value="InterPro"/>
</dbReference>
<protein>
    <recommendedName>
        <fullName evidence="7">HTH myb-type domain-containing protein</fullName>
    </recommendedName>
</protein>
<accession>A0AAV8UC84</accession>
<evidence type="ECO:0000313" key="8">
    <source>
        <dbReference type="EMBL" id="KAJ8900035.1"/>
    </source>
</evidence>